<evidence type="ECO:0000313" key="3">
    <source>
        <dbReference type="Proteomes" id="UP000224854"/>
    </source>
</evidence>
<dbReference type="EMBL" id="NJEU01000412">
    <property type="protein sequence ID" value="PHH74737.1"/>
    <property type="molecule type" value="Genomic_DNA"/>
</dbReference>
<protein>
    <submittedName>
        <fullName evidence="2">Uncharacterized protein</fullName>
    </submittedName>
</protein>
<dbReference type="AlphaFoldDB" id="A0A2C5Z184"/>
<organism evidence="2 3">
    <name type="scientific">Ophiocordyceps australis</name>
    <dbReference type="NCBI Taxonomy" id="1399860"/>
    <lineage>
        <taxon>Eukaryota</taxon>
        <taxon>Fungi</taxon>
        <taxon>Dikarya</taxon>
        <taxon>Ascomycota</taxon>
        <taxon>Pezizomycotina</taxon>
        <taxon>Sordariomycetes</taxon>
        <taxon>Hypocreomycetidae</taxon>
        <taxon>Hypocreales</taxon>
        <taxon>Ophiocordycipitaceae</taxon>
        <taxon>Ophiocordyceps</taxon>
    </lineage>
</organism>
<keyword evidence="3" id="KW-1185">Reference proteome</keyword>
<evidence type="ECO:0000313" key="2">
    <source>
        <dbReference type="EMBL" id="PHH74737.1"/>
    </source>
</evidence>
<accession>A0A2C5Z184</accession>
<comment type="caution">
    <text evidence="2">The sequence shown here is derived from an EMBL/GenBank/DDBJ whole genome shotgun (WGS) entry which is preliminary data.</text>
</comment>
<proteinExistence type="predicted"/>
<reference evidence="2 3" key="1">
    <citation type="submission" date="2017-06" db="EMBL/GenBank/DDBJ databases">
        <title>Ant-infecting Ophiocordyceps genomes reveal a high diversity of potential behavioral manipulation genes and a possible major role for enterotoxins.</title>
        <authorList>
            <person name="De Bekker C."/>
            <person name="Evans H.C."/>
            <person name="Brachmann A."/>
            <person name="Hughes D.P."/>
        </authorList>
    </citation>
    <scope>NUCLEOTIDE SEQUENCE [LARGE SCALE GENOMIC DNA]</scope>
    <source>
        <strain evidence="2 3">1348a</strain>
    </source>
</reference>
<feature type="region of interest" description="Disordered" evidence="1">
    <location>
        <begin position="92"/>
        <end position="116"/>
    </location>
</feature>
<evidence type="ECO:0000256" key="1">
    <source>
        <dbReference type="SAM" id="MobiDB-lite"/>
    </source>
</evidence>
<sequence length="116" mass="11991">MKDESYFNLPLAPAPLFYLALSTPAEQKDSLPLPPPPPPPSVAWPPVVAQDVSVPGGLPWSPAVFPQAPPQVSSNKTPVVSLPLTPLPASAPTAAPSLNGPAFGVDPPRAARQGFE</sequence>
<gene>
    <name evidence="2" type="ORF">CDD82_4801</name>
</gene>
<name>A0A2C5Z184_9HYPO</name>
<dbReference type="Proteomes" id="UP000224854">
    <property type="component" value="Unassembled WGS sequence"/>
</dbReference>